<reference evidence="2" key="1">
    <citation type="journal article" date="2013" name="Extremophiles">
        <title>Proteinivorax tanatarense gen. nov., sp. nov., an anaerobic, haloalkaliphilic, proteolytic bacterium isolated from a decaying algal bloom, and proposal of Proteinivoraceae fam. nov.</title>
        <authorList>
            <person name="Kevbrin V."/>
            <person name="Boltyanskaya Y."/>
            <person name="Zhilina T."/>
            <person name="Kolganova T."/>
            <person name="Lavrentjeva E."/>
            <person name="Kuznetsov B."/>
        </authorList>
    </citation>
    <scope>NUCLEOTIDE SEQUENCE</scope>
    <source>
        <strain evidence="2">Z-910T</strain>
    </source>
</reference>
<keyword evidence="1" id="KW-0472">Membrane</keyword>
<evidence type="ECO:0000256" key="1">
    <source>
        <dbReference type="SAM" id="Phobius"/>
    </source>
</evidence>
<name>A0AAU7VPR6_9FIRM</name>
<sequence length="144" mass="15773">MELFQNKYFLIPVLAWAVAQAIKVILEILLTKKMDLNRFVGAGGMPSSHSAFVMSLTTVLAIDFGWDSPIVALSLAFALVIMYDAAGVRRAAGKQAKILNKIIDEMQQGNTLSDEKERLKELLGHTPIEVLAGALLGLIIPYLF</sequence>
<protein>
    <submittedName>
        <fullName evidence="2">Divergent PAP2 family protein</fullName>
    </submittedName>
</protein>
<organism evidence="2">
    <name type="scientific">Proteinivorax tanatarense</name>
    <dbReference type="NCBI Taxonomy" id="1260629"/>
    <lineage>
        <taxon>Bacteria</taxon>
        <taxon>Bacillati</taxon>
        <taxon>Bacillota</taxon>
        <taxon>Clostridia</taxon>
        <taxon>Eubacteriales</taxon>
        <taxon>Proteinivoracaceae</taxon>
        <taxon>Proteinivorax</taxon>
    </lineage>
</organism>
<dbReference type="AlphaFoldDB" id="A0AAU7VPR6"/>
<dbReference type="PANTHER" id="PTHR31446:SF29">
    <property type="entry name" value="ACID PHOSPHATASE_VANADIUM-DEPENDENT HALOPEROXIDASE-RELATED PROTEIN"/>
    <property type="match status" value="1"/>
</dbReference>
<dbReference type="PANTHER" id="PTHR31446">
    <property type="entry name" value="ACID PHOSPHATASE/VANADIUM-DEPENDENT HALOPEROXIDASE-RELATED PROTEIN"/>
    <property type="match status" value="1"/>
</dbReference>
<keyword evidence="1" id="KW-1133">Transmembrane helix</keyword>
<keyword evidence="1" id="KW-0812">Transmembrane</keyword>
<feature type="transmembrane region" description="Helical" evidence="1">
    <location>
        <begin position="6"/>
        <end position="26"/>
    </location>
</feature>
<reference evidence="2" key="2">
    <citation type="submission" date="2024-06" db="EMBL/GenBank/DDBJ databases">
        <authorList>
            <person name="Petrova K.O."/>
            <person name="Toshchakov S.V."/>
            <person name="Boltjanskaja Y.V."/>
            <person name="Kevbrin V."/>
        </authorList>
    </citation>
    <scope>NUCLEOTIDE SEQUENCE</scope>
    <source>
        <strain evidence="2">Z-910T</strain>
    </source>
</reference>
<proteinExistence type="predicted"/>
<feature type="transmembrane region" description="Helical" evidence="1">
    <location>
        <begin position="68"/>
        <end position="88"/>
    </location>
</feature>
<gene>
    <name evidence="2" type="ORF">PRVXT_001103</name>
</gene>
<dbReference type="Pfam" id="PF02681">
    <property type="entry name" value="DUF212"/>
    <property type="match status" value="1"/>
</dbReference>
<dbReference type="EMBL" id="CP158367">
    <property type="protein sequence ID" value="XBX75939.1"/>
    <property type="molecule type" value="Genomic_DNA"/>
</dbReference>
<dbReference type="RefSeq" id="WP_350344674.1">
    <property type="nucleotide sequence ID" value="NZ_CP158367.1"/>
</dbReference>
<accession>A0AAU7VPR6</accession>
<dbReference type="InterPro" id="IPR003832">
    <property type="entry name" value="DUF212"/>
</dbReference>
<evidence type="ECO:0000313" key="2">
    <source>
        <dbReference type="EMBL" id="XBX75939.1"/>
    </source>
</evidence>